<dbReference type="Gene3D" id="3.10.105.10">
    <property type="entry name" value="Dipeptide-binding Protein, Domain 3"/>
    <property type="match status" value="1"/>
</dbReference>
<evidence type="ECO:0000256" key="1">
    <source>
        <dbReference type="ARBA" id="ARBA00005695"/>
    </source>
</evidence>
<gene>
    <name evidence="6" type="ORF">E7Z73_04630</name>
</gene>
<dbReference type="PANTHER" id="PTHR30290">
    <property type="entry name" value="PERIPLASMIC BINDING COMPONENT OF ABC TRANSPORTER"/>
    <property type="match status" value="1"/>
</dbReference>
<reference evidence="6" key="1">
    <citation type="submission" date="2019-04" db="EMBL/GenBank/DDBJ databases">
        <title>Evolution of Biomass-Degrading Anaerobic Consortia Revealed by Metagenomics.</title>
        <authorList>
            <person name="Peng X."/>
        </authorList>
    </citation>
    <scope>NUCLEOTIDE SEQUENCE</scope>
    <source>
        <strain evidence="6">SIG12</strain>
    </source>
</reference>
<proteinExistence type="inferred from homology"/>
<dbReference type="PIRSF" id="PIRSF002741">
    <property type="entry name" value="MppA"/>
    <property type="match status" value="1"/>
</dbReference>
<keyword evidence="4" id="KW-1133">Transmembrane helix</keyword>
<dbReference type="RefSeq" id="WP_303736662.1">
    <property type="nucleotide sequence ID" value="NZ_SUTE01000037.1"/>
</dbReference>
<dbReference type="GO" id="GO:0043190">
    <property type="term" value="C:ATP-binding cassette (ABC) transporter complex"/>
    <property type="evidence" value="ECO:0007669"/>
    <property type="project" value="InterPro"/>
</dbReference>
<dbReference type="Proteomes" id="UP000762703">
    <property type="component" value="Unassembled WGS sequence"/>
</dbReference>
<organism evidence="6 7">
    <name type="scientific">Methanobrevibacter millerae</name>
    <dbReference type="NCBI Taxonomy" id="230361"/>
    <lineage>
        <taxon>Archaea</taxon>
        <taxon>Methanobacteriati</taxon>
        <taxon>Methanobacteriota</taxon>
        <taxon>Methanomada group</taxon>
        <taxon>Methanobacteria</taxon>
        <taxon>Methanobacteriales</taxon>
        <taxon>Methanobacteriaceae</taxon>
        <taxon>Methanobrevibacter</taxon>
    </lineage>
</organism>
<evidence type="ECO:0000256" key="3">
    <source>
        <dbReference type="ARBA" id="ARBA00022729"/>
    </source>
</evidence>
<keyword evidence="2" id="KW-0813">Transport</keyword>
<comment type="caution">
    <text evidence="6">The sequence shown here is derived from an EMBL/GenBank/DDBJ whole genome shotgun (WGS) entry which is preliminary data.</text>
</comment>
<name>A0A8T3VAA5_9EURY</name>
<dbReference type="PANTHER" id="PTHR30290:SF9">
    <property type="entry name" value="OLIGOPEPTIDE-BINDING PROTEIN APPA"/>
    <property type="match status" value="1"/>
</dbReference>
<protein>
    <submittedName>
        <fullName evidence="6">ABC transporter substrate-binding protein</fullName>
    </submittedName>
</protein>
<keyword evidence="4" id="KW-0472">Membrane</keyword>
<feature type="domain" description="Solute-binding protein family 5" evidence="5">
    <location>
        <begin position="81"/>
        <end position="420"/>
    </location>
</feature>
<sequence length="540" mass="58928">MDTKIIIGAVIAVIAIIGIGAFALGGGQTEHAPNELVACVAAHGEEPEFGFDPMHGWGYHDSGTEPLIQSTLLKRDANNTFVNDLATNYTISDDFKEYTVEIRDDVKFTDGNKLKAGDVAFSYNKAKELGEGADLSSMLEAKADGDTKVVFTLNKSDSTFINKLTDVGIVPEANYNADSYGKNPIGSGPYKLAQWDKGQQFILEKNPDYYGKEPYFDKITNLFLDSDAAFAAVKNGDVDIAEVPVAYANESVKGYHLEYFDSIDVRGISLPTQNNTGKIIGDDNLTYGNNVTGDPAIREALNVGINRSELVKGSLNGFGNVSYNGVASQLPWAFESTFTDGNVDQAKQILANAGWNDTNGDGIVEKDGQKASFSIYYNSKATERQTIAVAVAEQAKEIGIEINPVGGSWDDIDPVKFQEGVVWGFGSADPYEIEHQYDSRVAGEGYDNPEILNDTSVDTLIDQAMTQDLDTSYSTWSQAAQKANSNYPFLWIGTMDYTYFVSDSLDISNSTHLIYPHGGDIWGNIYDWKRIDSNSTNSTK</sequence>
<keyword evidence="3" id="KW-0732">Signal</keyword>
<dbReference type="Pfam" id="PF00496">
    <property type="entry name" value="SBP_bac_5"/>
    <property type="match status" value="1"/>
</dbReference>
<evidence type="ECO:0000256" key="4">
    <source>
        <dbReference type="SAM" id="Phobius"/>
    </source>
</evidence>
<dbReference type="Gene3D" id="3.40.190.10">
    <property type="entry name" value="Periplasmic binding protein-like II"/>
    <property type="match status" value="1"/>
</dbReference>
<dbReference type="EMBL" id="SUTE01000037">
    <property type="protein sequence ID" value="MBE6505019.1"/>
    <property type="molecule type" value="Genomic_DNA"/>
</dbReference>
<dbReference type="InterPro" id="IPR039424">
    <property type="entry name" value="SBP_5"/>
</dbReference>
<evidence type="ECO:0000259" key="5">
    <source>
        <dbReference type="Pfam" id="PF00496"/>
    </source>
</evidence>
<dbReference type="AlphaFoldDB" id="A0A8T3VAA5"/>
<feature type="transmembrane region" description="Helical" evidence="4">
    <location>
        <begin position="5"/>
        <end position="24"/>
    </location>
</feature>
<dbReference type="GO" id="GO:0042597">
    <property type="term" value="C:periplasmic space"/>
    <property type="evidence" value="ECO:0007669"/>
    <property type="project" value="UniProtKB-ARBA"/>
</dbReference>
<dbReference type="InterPro" id="IPR023765">
    <property type="entry name" value="SBP_5_CS"/>
</dbReference>
<dbReference type="CDD" id="cd08518">
    <property type="entry name" value="PBP2_NikA_DppA_OppA_like_19"/>
    <property type="match status" value="1"/>
</dbReference>
<accession>A0A8T3VAA5</accession>
<evidence type="ECO:0000313" key="7">
    <source>
        <dbReference type="Proteomes" id="UP000762703"/>
    </source>
</evidence>
<dbReference type="InterPro" id="IPR030678">
    <property type="entry name" value="Peptide/Ni-bd"/>
</dbReference>
<dbReference type="GO" id="GO:1904680">
    <property type="term" value="F:peptide transmembrane transporter activity"/>
    <property type="evidence" value="ECO:0007669"/>
    <property type="project" value="TreeGrafter"/>
</dbReference>
<evidence type="ECO:0000313" key="6">
    <source>
        <dbReference type="EMBL" id="MBE6505019.1"/>
    </source>
</evidence>
<dbReference type="SUPFAM" id="SSF53850">
    <property type="entry name" value="Periplasmic binding protein-like II"/>
    <property type="match status" value="1"/>
</dbReference>
<comment type="similarity">
    <text evidence="1">Belongs to the bacterial solute-binding protein 5 family.</text>
</comment>
<dbReference type="InterPro" id="IPR000914">
    <property type="entry name" value="SBP_5_dom"/>
</dbReference>
<evidence type="ECO:0000256" key="2">
    <source>
        <dbReference type="ARBA" id="ARBA00022448"/>
    </source>
</evidence>
<dbReference type="PROSITE" id="PS01040">
    <property type="entry name" value="SBP_BACTERIAL_5"/>
    <property type="match status" value="1"/>
</dbReference>
<dbReference type="GO" id="GO:0015833">
    <property type="term" value="P:peptide transport"/>
    <property type="evidence" value="ECO:0007669"/>
    <property type="project" value="TreeGrafter"/>
</dbReference>
<keyword evidence="4" id="KW-0812">Transmembrane</keyword>